<evidence type="ECO:0000313" key="6">
    <source>
        <dbReference type="Proteomes" id="UP000773614"/>
    </source>
</evidence>
<dbReference type="OrthoDB" id="9793944at2"/>
<evidence type="ECO:0000313" key="5">
    <source>
        <dbReference type="EMBL" id="MYZ47550.1"/>
    </source>
</evidence>
<evidence type="ECO:0000259" key="4">
    <source>
        <dbReference type="PROSITE" id="PS51387"/>
    </source>
</evidence>
<dbReference type="Pfam" id="PF00941">
    <property type="entry name" value="FAD_binding_5"/>
    <property type="match status" value="1"/>
</dbReference>
<dbReference type="InterPro" id="IPR016169">
    <property type="entry name" value="FAD-bd_PCMH_sub2"/>
</dbReference>
<accession>A0A964T380</accession>
<dbReference type="GO" id="GO:0016491">
    <property type="term" value="F:oxidoreductase activity"/>
    <property type="evidence" value="ECO:0007669"/>
    <property type="project" value="UniProtKB-KW"/>
</dbReference>
<name>A0A964T380_9HYPH</name>
<feature type="domain" description="FAD-binding PCMH-type" evidence="4">
    <location>
        <begin position="1"/>
        <end position="178"/>
    </location>
</feature>
<keyword evidence="2" id="KW-0274">FAD</keyword>
<dbReference type="PANTHER" id="PTHR42659">
    <property type="entry name" value="XANTHINE DEHYDROGENASE SUBUNIT C-RELATED"/>
    <property type="match status" value="1"/>
</dbReference>
<dbReference type="Gene3D" id="3.30.390.50">
    <property type="entry name" value="CO dehydrogenase flavoprotein, C-terminal domain"/>
    <property type="match status" value="1"/>
</dbReference>
<dbReference type="Gene3D" id="3.30.43.10">
    <property type="entry name" value="Uridine Diphospho-n-acetylenolpyruvylglucosamine Reductase, domain 2"/>
    <property type="match status" value="1"/>
</dbReference>
<dbReference type="PANTHER" id="PTHR42659:SF2">
    <property type="entry name" value="XANTHINE DEHYDROGENASE SUBUNIT C-RELATED"/>
    <property type="match status" value="1"/>
</dbReference>
<dbReference type="SMART" id="SM01092">
    <property type="entry name" value="CO_deh_flav_C"/>
    <property type="match status" value="1"/>
</dbReference>
<dbReference type="SUPFAM" id="SSF55447">
    <property type="entry name" value="CO dehydrogenase flavoprotein C-terminal domain-like"/>
    <property type="match status" value="1"/>
</dbReference>
<dbReference type="InterPro" id="IPR002346">
    <property type="entry name" value="Mopterin_DH_FAD-bd"/>
</dbReference>
<keyword evidence="6" id="KW-1185">Reference proteome</keyword>
<reference evidence="5" key="1">
    <citation type="submission" date="2019-03" db="EMBL/GenBank/DDBJ databases">
        <title>Afifella sp. nov., isolated from activated sludge.</title>
        <authorList>
            <person name="Li Q."/>
            <person name="Liu Y."/>
        </authorList>
    </citation>
    <scope>NUCLEOTIDE SEQUENCE</scope>
    <source>
        <strain evidence="5">L72</strain>
    </source>
</reference>
<dbReference type="EMBL" id="SPKJ01000016">
    <property type="protein sequence ID" value="MYZ47550.1"/>
    <property type="molecule type" value="Genomic_DNA"/>
</dbReference>
<dbReference type="Gene3D" id="3.30.465.10">
    <property type="match status" value="1"/>
</dbReference>
<dbReference type="PROSITE" id="PS51387">
    <property type="entry name" value="FAD_PCMH"/>
    <property type="match status" value="1"/>
</dbReference>
<dbReference type="InterPro" id="IPR051312">
    <property type="entry name" value="Diverse_Substr_Oxidored"/>
</dbReference>
<gene>
    <name evidence="5" type="ORF">E4O86_07475</name>
</gene>
<evidence type="ECO:0000256" key="1">
    <source>
        <dbReference type="ARBA" id="ARBA00022630"/>
    </source>
</evidence>
<dbReference type="RefSeq" id="WP_161139893.1">
    <property type="nucleotide sequence ID" value="NZ_SPKJ01000016.1"/>
</dbReference>
<comment type="caution">
    <text evidence="5">The sequence shown here is derived from an EMBL/GenBank/DDBJ whole genome shotgun (WGS) entry which is preliminary data.</text>
</comment>
<keyword evidence="3" id="KW-0560">Oxidoreductase</keyword>
<dbReference type="InterPro" id="IPR005107">
    <property type="entry name" value="CO_DH_flav_C"/>
</dbReference>
<dbReference type="InterPro" id="IPR036318">
    <property type="entry name" value="FAD-bd_PCMH-like_sf"/>
</dbReference>
<evidence type="ECO:0000256" key="2">
    <source>
        <dbReference type="ARBA" id="ARBA00022827"/>
    </source>
</evidence>
<dbReference type="InterPro" id="IPR016167">
    <property type="entry name" value="FAD-bd_PCMH_sub1"/>
</dbReference>
<dbReference type="Pfam" id="PF03450">
    <property type="entry name" value="CO_deh_flav_C"/>
    <property type="match status" value="1"/>
</dbReference>
<keyword evidence="1" id="KW-0285">Flavoprotein</keyword>
<sequence length="299" mass="31836">MKPAPFKYHRPTTLDEALAILAEVAEEDGRILAGGQTLVPMMALRLAYPPHLVDINAIPELARTRVEDGRLAIGALVRHADLQAPLGCPPLDGLLAEVASHIAHYPIRTRGTFCGSLANADPASEWCLVAATLGAEFVIRSADGTRSVGVEDYFQGVMATAIGPGEMLVEARLPLLPADSLWGFYEFSRRAGDFALGMALATLRLEGGVVGEARIGVGGAEEHPRRIAEAEAALVGRAPDEAAFRAAAAKAAAVIDPLEDHATDGTYRRELVETVVRRALSAAMAHRQARPRTEIEARS</sequence>
<dbReference type="GO" id="GO:0071949">
    <property type="term" value="F:FAD binding"/>
    <property type="evidence" value="ECO:0007669"/>
    <property type="project" value="InterPro"/>
</dbReference>
<protein>
    <submittedName>
        <fullName evidence="5">Xanthine dehydrogenase family protein subunit M</fullName>
    </submittedName>
</protein>
<dbReference type="SUPFAM" id="SSF56176">
    <property type="entry name" value="FAD-binding/transporter-associated domain-like"/>
    <property type="match status" value="1"/>
</dbReference>
<dbReference type="InterPro" id="IPR036683">
    <property type="entry name" value="CO_DH_flav_C_dom_sf"/>
</dbReference>
<evidence type="ECO:0000256" key="3">
    <source>
        <dbReference type="ARBA" id="ARBA00023002"/>
    </source>
</evidence>
<dbReference type="AlphaFoldDB" id="A0A964T380"/>
<dbReference type="Proteomes" id="UP000773614">
    <property type="component" value="Unassembled WGS sequence"/>
</dbReference>
<organism evidence="5 6">
    <name type="scientific">Propylenella binzhouense</name>
    <dbReference type="NCBI Taxonomy" id="2555902"/>
    <lineage>
        <taxon>Bacteria</taxon>
        <taxon>Pseudomonadati</taxon>
        <taxon>Pseudomonadota</taxon>
        <taxon>Alphaproteobacteria</taxon>
        <taxon>Hyphomicrobiales</taxon>
        <taxon>Propylenellaceae</taxon>
        <taxon>Propylenella</taxon>
    </lineage>
</organism>
<dbReference type="InterPro" id="IPR016166">
    <property type="entry name" value="FAD-bd_PCMH"/>
</dbReference>
<proteinExistence type="predicted"/>